<sequence length="231" mass="24199">MYTKAIFPTIFLAGQALRALALPATTVTIHSVITRTTIVPVITEAAGSNPSNVATPALFTPGGNNTSPTTLSSFSDASPSSATQLTITVTKIEARPFPVFITVTSYYCPTPTSEVVPSSSIDFPRITFVAPSSTSTPAPSTSNCSQKSLKMGNGQLYVSSCVLQGKGQLYVSSCTLQGNGQLYESSCTLQGKGQLYESSCSLQGKGQLYESSCTLQGNGQLYISSCTLSRN</sequence>
<evidence type="ECO:0000256" key="1">
    <source>
        <dbReference type="SAM" id="SignalP"/>
    </source>
</evidence>
<gene>
    <name evidence="2" type="ORF">M436DRAFT_74483</name>
</gene>
<dbReference type="GeneID" id="25415483"/>
<evidence type="ECO:0008006" key="4">
    <source>
        <dbReference type="Google" id="ProtNLM"/>
    </source>
</evidence>
<accession>A0A074WIG6</accession>
<reference evidence="2 3" key="1">
    <citation type="journal article" date="2014" name="BMC Genomics">
        <title>Genome sequencing of four Aureobasidium pullulans varieties: biotechnological potential, stress tolerance, and description of new species.</title>
        <authorList>
            <person name="Gostin Ar C."/>
            <person name="Ohm R.A."/>
            <person name="Kogej T."/>
            <person name="Sonjak S."/>
            <person name="Turk M."/>
            <person name="Zajc J."/>
            <person name="Zalar P."/>
            <person name="Grube M."/>
            <person name="Sun H."/>
            <person name="Han J."/>
            <person name="Sharma A."/>
            <person name="Chiniquy J."/>
            <person name="Ngan C.Y."/>
            <person name="Lipzen A."/>
            <person name="Barry K."/>
            <person name="Grigoriev I.V."/>
            <person name="Gunde-Cimerman N."/>
        </authorList>
    </citation>
    <scope>NUCLEOTIDE SEQUENCE [LARGE SCALE GENOMIC DNA]</scope>
    <source>
        <strain evidence="2 3">CBS 147.97</strain>
    </source>
</reference>
<proteinExistence type="predicted"/>
<organism evidence="2 3">
    <name type="scientific">Aureobasidium namibiae CBS 147.97</name>
    <dbReference type="NCBI Taxonomy" id="1043004"/>
    <lineage>
        <taxon>Eukaryota</taxon>
        <taxon>Fungi</taxon>
        <taxon>Dikarya</taxon>
        <taxon>Ascomycota</taxon>
        <taxon>Pezizomycotina</taxon>
        <taxon>Dothideomycetes</taxon>
        <taxon>Dothideomycetidae</taxon>
        <taxon>Dothideales</taxon>
        <taxon>Saccotheciaceae</taxon>
        <taxon>Aureobasidium</taxon>
    </lineage>
</organism>
<dbReference type="Proteomes" id="UP000027730">
    <property type="component" value="Unassembled WGS sequence"/>
</dbReference>
<dbReference type="HOGENOM" id="CLU_1199584_0_0_1"/>
<name>A0A074WIG6_9PEZI</name>
<dbReference type="RefSeq" id="XP_013425694.1">
    <property type="nucleotide sequence ID" value="XM_013570240.1"/>
</dbReference>
<dbReference type="EMBL" id="KL584714">
    <property type="protein sequence ID" value="KEQ71419.1"/>
    <property type="molecule type" value="Genomic_DNA"/>
</dbReference>
<feature type="signal peptide" evidence="1">
    <location>
        <begin position="1"/>
        <end position="21"/>
    </location>
</feature>
<feature type="chain" id="PRO_5001701491" description="Cyanovirin-N domain-containing protein" evidence="1">
    <location>
        <begin position="22"/>
        <end position="231"/>
    </location>
</feature>
<dbReference type="AlphaFoldDB" id="A0A074WIG6"/>
<dbReference type="OrthoDB" id="3932960at2759"/>
<dbReference type="STRING" id="1043004.A0A074WIG6"/>
<evidence type="ECO:0000313" key="2">
    <source>
        <dbReference type="EMBL" id="KEQ71419.1"/>
    </source>
</evidence>
<protein>
    <recommendedName>
        <fullName evidence="4">Cyanovirin-N domain-containing protein</fullName>
    </recommendedName>
</protein>
<keyword evidence="3" id="KW-1185">Reference proteome</keyword>
<evidence type="ECO:0000313" key="3">
    <source>
        <dbReference type="Proteomes" id="UP000027730"/>
    </source>
</evidence>
<keyword evidence="1" id="KW-0732">Signal</keyword>